<comment type="caution">
    <text evidence="1">The sequence shown here is derived from an EMBL/GenBank/DDBJ whole genome shotgun (WGS) entry which is preliminary data.</text>
</comment>
<dbReference type="Proteomes" id="UP000216352">
    <property type="component" value="Unassembled WGS sequence"/>
</dbReference>
<accession>A0A261FJB5</accession>
<dbReference type="RefSeq" id="WP_072726220.1">
    <property type="nucleotide sequence ID" value="NZ_BDIS01000019.1"/>
</dbReference>
<protein>
    <submittedName>
        <fullName evidence="1">Uncharacterized protein</fullName>
    </submittedName>
</protein>
<proteinExistence type="predicted"/>
<gene>
    <name evidence="1" type="ORF">BLEM_2289</name>
</gene>
<dbReference type="AlphaFoldDB" id="A0A261FJB5"/>
<reference evidence="1 2" key="1">
    <citation type="journal article" date="2017" name="BMC Genomics">
        <title>Comparative genomic and phylogenomic analyses of the Bifidobacteriaceae family.</title>
        <authorList>
            <person name="Lugli G.A."/>
            <person name="Milani C."/>
            <person name="Turroni F."/>
            <person name="Duranti S."/>
            <person name="Mancabelli L."/>
            <person name="Mangifesta M."/>
            <person name="Ferrario C."/>
            <person name="Modesto M."/>
            <person name="Mattarelli P."/>
            <person name="Jiri K."/>
            <person name="van Sinderen D."/>
            <person name="Ventura M."/>
        </authorList>
    </citation>
    <scope>NUCLEOTIDE SEQUENCE [LARGE SCALE GENOMIC DNA]</scope>
    <source>
        <strain evidence="1 2">DSM 28807</strain>
    </source>
</reference>
<dbReference type="STRING" id="1603886.GCA_001895165_01564"/>
<evidence type="ECO:0000313" key="2">
    <source>
        <dbReference type="Proteomes" id="UP000216352"/>
    </source>
</evidence>
<name>A0A261FJB5_9BIFI</name>
<organism evidence="1 2">
    <name type="scientific">Bifidobacterium lemurum</name>
    <dbReference type="NCBI Taxonomy" id="1603886"/>
    <lineage>
        <taxon>Bacteria</taxon>
        <taxon>Bacillati</taxon>
        <taxon>Actinomycetota</taxon>
        <taxon>Actinomycetes</taxon>
        <taxon>Bifidobacteriales</taxon>
        <taxon>Bifidobacteriaceae</taxon>
        <taxon>Bifidobacterium</taxon>
    </lineage>
</organism>
<dbReference type="EMBL" id="MWWX01000024">
    <property type="protein sequence ID" value="OZG59254.1"/>
    <property type="molecule type" value="Genomic_DNA"/>
</dbReference>
<keyword evidence="2" id="KW-1185">Reference proteome</keyword>
<evidence type="ECO:0000313" key="1">
    <source>
        <dbReference type="EMBL" id="OZG59254.1"/>
    </source>
</evidence>
<sequence>MLAELTCTPTVVDERDRAVDGCGLEFALRLTVRQDDDGWMEVSDGDGATCADLAFDPPALRELAGFLARHAALADEYLRRYGRADEDPELQEIGQFHFETHLATRLEPYFGTYVPSRLGPPLDE</sequence>